<evidence type="ECO:0000256" key="4">
    <source>
        <dbReference type="SAM" id="MobiDB-lite"/>
    </source>
</evidence>
<evidence type="ECO:0000313" key="7">
    <source>
        <dbReference type="Proteomes" id="UP001595824"/>
    </source>
</evidence>
<evidence type="ECO:0000256" key="2">
    <source>
        <dbReference type="ARBA" id="ARBA00022840"/>
    </source>
</evidence>
<evidence type="ECO:0000259" key="5">
    <source>
        <dbReference type="SMART" id="SM00534"/>
    </source>
</evidence>
<protein>
    <recommendedName>
        <fullName evidence="5">DNA mismatch repair proteins mutS family domain-containing protein</fullName>
    </recommendedName>
</protein>
<feature type="compositionally biased region" description="Basic and acidic residues" evidence="4">
    <location>
        <begin position="1"/>
        <end position="13"/>
    </location>
</feature>
<name>A0ABV8TBV1_9ACTN</name>
<dbReference type="Gene3D" id="3.40.50.300">
    <property type="entry name" value="P-loop containing nucleotide triphosphate hydrolases"/>
    <property type="match status" value="1"/>
</dbReference>
<feature type="domain" description="DNA mismatch repair proteins mutS family" evidence="5">
    <location>
        <begin position="321"/>
        <end position="497"/>
    </location>
</feature>
<dbReference type="InterPro" id="IPR000432">
    <property type="entry name" value="DNA_mismatch_repair_MutS_C"/>
</dbReference>
<feature type="region of interest" description="Disordered" evidence="4">
    <location>
        <begin position="1"/>
        <end position="22"/>
    </location>
</feature>
<dbReference type="Proteomes" id="UP001595824">
    <property type="component" value="Unassembled WGS sequence"/>
</dbReference>
<evidence type="ECO:0000313" key="6">
    <source>
        <dbReference type="EMBL" id="MFC4328076.1"/>
    </source>
</evidence>
<comment type="caution">
    <text evidence="6">The sequence shown here is derived from an EMBL/GenBank/DDBJ whole genome shotgun (WGS) entry which is preliminary data.</text>
</comment>
<sequence length="527" mass="57522">MRARLLHRDRDPAWDTAPGPQEDDLTRDLDLGTLYAAMADGDAFLYECARRVMMSPLTDPEEIRYRQDVLADCLRQPETVRELYALATEALAREKRVFGSFVRSPEASLARSLDVLALFLGLLQRLRHLADTRAGEFRSAGFRRFFAMLAAELDDDCLTRLRGHAERLRFRGGVLVSARPTRGCRGAGYVLREPPHKRGWRDLFASSGPPAYTYHLPKRDEAGARALGELRGRGLDLAADALARSCDHILAFFTALRRELGFCTGCLNLRAALAARGAPVCRPDPAPPGTPVLTCRGLYDVCLALRGTGPVVGSDVDADGARLLVVTGANEGGKSTFLRAVGLAHLMAQSGMFAAAVSFAADPRDQVFTHFRREEDPDLVSGKLDEELARMSGIADRLTARGLVLFNESFAATDEREGAEINRQILGALTEAGVKAVCVTHLYELSHGLYTHRPHGAGTVFLRAERTPDGRRTHRLVEGPPEPTAHGADLYARVFGERPTAPVGAAPLDERGTGRPWTGCAPRSRPI</sequence>
<dbReference type="EMBL" id="JBHSDP010000009">
    <property type="protein sequence ID" value="MFC4328076.1"/>
    <property type="molecule type" value="Genomic_DNA"/>
</dbReference>
<keyword evidence="7" id="KW-1185">Reference proteome</keyword>
<organism evidence="6 7">
    <name type="scientific">Streptomyces andamanensis</name>
    <dbReference type="NCBI Taxonomy" id="1565035"/>
    <lineage>
        <taxon>Bacteria</taxon>
        <taxon>Bacillati</taxon>
        <taxon>Actinomycetota</taxon>
        <taxon>Actinomycetes</taxon>
        <taxon>Kitasatosporales</taxon>
        <taxon>Streptomycetaceae</taxon>
        <taxon>Streptomyces</taxon>
    </lineage>
</organism>
<accession>A0ABV8TBV1</accession>
<dbReference type="SUPFAM" id="SSF52540">
    <property type="entry name" value="P-loop containing nucleoside triphosphate hydrolases"/>
    <property type="match status" value="1"/>
</dbReference>
<reference evidence="7" key="1">
    <citation type="journal article" date="2019" name="Int. J. Syst. Evol. Microbiol.">
        <title>The Global Catalogue of Microorganisms (GCM) 10K type strain sequencing project: providing services to taxonomists for standard genome sequencing and annotation.</title>
        <authorList>
            <consortium name="The Broad Institute Genomics Platform"/>
            <consortium name="The Broad Institute Genome Sequencing Center for Infectious Disease"/>
            <person name="Wu L."/>
            <person name="Ma J."/>
        </authorList>
    </citation>
    <scope>NUCLEOTIDE SEQUENCE [LARGE SCALE GENOMIC DNA]</scope>
    <source>
        <strain evidence="7">PCU 347</strain>
    </source>
</reference>
<gene>
    <name evidence="6" type="ORF">ACFPC0_09560</name>
</gene>
<dbReference type="PANTHER" id="PTHR11361">
    <property type="entry name" value="DNA MISMATCH REPAIR PROTEIN MUTS FAMILY MEMBER"/>
    <property type="match status" value="1"/>
</dbReference>
<dbReference type="Pfam" id="PF00488">
    <property type="entry name" value="MutS_V"/>
    <property type="match status" value="1"/>
</dbReference>
<feature type="region of interest" description="Disordered" evidence="4">
    <location>
        <begin position="503"/>
        <end position="527"/>
    </location>
</feature>
<keyword evidence="2" id="KW-0067">ATP-binding</keyword>
<keyword evidence="3" id="KW-0238">DNA-binding</keyword>
<dbReference type="InterPro" id="IPR045076">
    <property type="entry name" value="MutS"/>
</dbReference>
<dbReference type="InterPro" id="IPR027417">
    <property type="entry name" value="P-loop_NTPase"/>
</dbReference>
<dbReference type="PANTHER" id="PTHR11361:SF34">
    <property type="entry name" value="DNA MISMATCH REPAIR PROTEIN MSH1, MITOCHONDRIAL"/>
    <property type="match status" value="1"/>
</dbReference>
<keyword evidence="1" id="KW-0547">Nucleotide-binding</keyword>
<dbReference type="SMART" id="SM00534">
    <property type="entry name" value="MUTSac"/>
    <property type="match status" value="1"/>
</dbReference>
<evidence type="ECO:0000256" key="1">
    <source>
        <dbReference type="ARBA" id="ARBA00022741"/>
    </source>
</evidence>
<dbReference type="RefSeq" id="WP_381738124.1">
    <property type="nucleotide sequence ID" value="NZ_JBHSDP010000009.1"/>
</dbReference>
<proteinExistence type="predicted"/>
<evidence type="ECO:0000256" key="3">
    <source>
        <dbReference type="ARBA" id="ARBA00023125"/>
    </source>
</evidence>